<dbReference type="EMBL" id="GBXM01058112">
    <property type="protein sequence ID" value="JAH50465.1"/>
    <property type="molecule type" value="Transcribed_RNA"/>
</dbReference>
<accession>A0A0E9TC40</accession>
<name>A0A0E9TC40_ANGAN</name>
<evidence type="ECO:0000313" key="1">
    <source>
        <dbReference type="EMBL" id="JAH50465.1"/>
    </source>
</evidence>
<dbReference type="AlphaFoldDB" id="A0A0E9TC40"/>
<reference evidence="1" key="1">
    <citation type="submission" date="2014-11" db="EMBL/GenBank/DDBJ databases">
        <authorList>
            <person name="Amaro Gonzalez C."/>
        </authorList>
    </citation>
    <scope>NUCLEOTIDE SEQUENCE</scope>
</reference>
<proteinExistence type="predicted"/>
<sequence length="68" mass="7675">MNGILKYCFSPPRSPELDDSECIMSSIRSPETKEPSVEFDVSLLEETENLQANEILWNNLTADTLQAL</sequence>
<organism evidence="1">
    <name type="scientific">Anguilla anguilla</name>
    <name type="common">European freshwater eel</name>
    <name type="synonym">Muraena anguilla</name>
    <dbReference type="NCBI Taxonomy" id="7936"/>
    <lineage>
        <taxon>Eukaryota</taxon>
        <taxon>Metazoa</taxon>
        <taxon>Chordata</taxon>
        <taxon>Craniata</taxon>
        <taxon>Vertebrata</taxon>
        <taxon>Euteleostomi</taxon>
        <taxon>Actinopterygii</taxon>
        <taxon>Neopterygii</taxon>
        <taxon>Teleostei</taxon>
        <taxon>Anguilliformes</taxon>
        <taxon>Anguillidae</taxon>
        <taxon>Anguilla</taxon>
    </lineage>
</organism>
<protein>
    <submittedName>
        <fullName evidence="1">Uncharacterized protein</fullName>
    </submittedName>
</protein>
<reference evidence="1" key="2">
    <citation type="journal article" date="2015" name="Fish Shellfish Immunol.">
        <title>Early steps in the European eel (Anguilla anguilla)-Vibrio vulnificus interaction in the gills: Role of the RtxA13 toxin.</title>
        <authorList>
            <person name="Callol A."/>
            <person name="Pajuelo D."/>
            <person name="Ebbesson L."/>
            <person name="Teles M."/>
            <person name="MacKenzie S."/>
            <person name="Amaro C."/>
        </authorList>
    </citation>
    <scope>NUCLEOTIDE SEQUENCE</scope>
</reference>